<sequence length="120" mass="13251">MKSTSETDVIYVDDLHAWAKGDLRTMAALQLLDESNLIAHIWIDRFIKTDPWLHFDFDAMKRQIRRAPFSGAEQSIAEAALSLAGKLDVDLGSLALSLDQTNLTALLDAIAQASGKPEVR</sequence>
<evidence type="ECO:0000313" key="2">
    <source>
        <dbReference type="Proteomes" id="UP000308760"/>
    </source>
</evidence>
<reference evidence="2" key="1">
    <citation type="submission" date="2019-04" db="EMBL/GenBank/DDBJ databases">
        <title>Nocardioides xinjiangensis sp. nov.</title>
        <authorList>
            <person name="Liu S."/>
        </authorList>
    </citation>
    <scope>NUCLEOTIDE SEQUENCE [LARGE SCALE GENOMIC DNA]</scope>
    <source>
        <strain evidence="2">18</strain>
    </source>
</reference>
<dbReference type="EMBL" id="STGY01000056">
    <property type="protein sequence ID" value="THV40576.1"/>
    <property type="molecule type" value="Genomic_DNA"/>
</dbReference>
<gene>
    <name evidence="1" type="ORF">FAB82_15020</name>
</gene>
<name>A0A4V4HS67_9ACTN</name>
<reference evidence="1 2" key="2">
    <citation type="submission" date="2019-05" db="EMBL/GenBank/DDBJ databases">
        <title>Glycomyces buryatensis sp. nov.</title>
        <authorList>
            <person name="Nikitina E."/>
        </authorList>
    </citation>
    <scope>NUCLEOTIDE SEQUENCE [LARGE SCALE GENOMIC DNA]</scope>
    <source>
        <strain evidence="1 2">18</strain>
    </source>
</reference>
<proteinExistence type="predicted"/>
<dbReference type="Proteomes" id="UP000308760">
    <property type="component" value="Unassembled WGS sequence"/>
</dbReference>
<accession>A0A4V4HS67</accession>
<dbReference type="AlphaFoldDB" id="A0A4V4HS67"/>
<comment type="caution">
    <text evidence="1">The sequence shown here is derived from an EMBL/GenBank/DDBJ whole genome shotgun (WGS) entry which is preliminary data.</text>
</comment>
<protein>
    <submittedName>
        <fullName evidence="1">Uncharacterized protein</fullName>
    </submittedName>
</protein>
<dbReference type="RefSeq" id="WP_136535351.1">
    <property type="nucleotide sequence ID" value="NZ_STGY01000056.1"/>
</dbReference>
<keyword evidence="2" id="KW-1185">Reference proteome</keyword>
<organism evidence="1 2">
    <name type="scientific">Glycomyces buryatensis</name>
    <dbReference type="NCBI Taxonomy" id="2570927"/>
    <lineage>
        <taxon>Bacteria</taxon>
        <taxon>Bacillati</taxon>
        <taxon>Actinomycetota</taxon>
        <taxon>Actinomycetes</taxon>
        <taxon>Glycomycetales</taxon>
        <taxon>Glycomycetaceae</taxon>
        <taxon>Glycomyces</taxon>
    </lineage>
</organism>
<evidence type="ECO:0000313" key="1">
    <source>
        <dbReference type="EMBL" id="THV40576.1"/>
    </source>
</evidence>